<keyword evidence="9" id="KW-1185">Reference proteome</keyword>
<keyword evidence="6" id="KW-0812">Transmembrane</keyword>
<reference evidence="8 9" key="1">
    <citation type="submission" date="2020-07" db="EMBL/GenBank/DDBJ databases">
        <authorList>
            <person name="Feng X."/>
        </authorList>
    </citation>
    <scope>NUCLEOTIDE SEQUENCE [LARGE SCALE GENOMIC DNA]</scope>
    <source>
        <strain evidence="8 9">JCM23202</strain>
    </source>
</reference>
<proteinExistence type="inferred from homology"/>
<dbReference type="PANTHER" id="PTHR23421">
    <property type="entry name" value="BETA-GALACTOSIDASE RELATED"/>
    <property type="match status" value="1"/>
</dbReference>
<feature type="domain" description="Glycoside hydrolase 35 catalytic" evidence="7">
    <location>
        <begin position="98"/>
        <end position="459"/>
    </location>
</feature>
<comment type="caution">
    <text evidence="8">The sequence shown here is derived from an EMBL/GenBank/DDBJ whole genome shotgun (WGS) entry which is preliminary data.</text>
</comment>
<dbReference type="RefSeq" id="WP_185660472.1">
    <property type="nucleotide sequence ID" value="NZ_CAWPOO010000012.1"/>
</dbReference>
<name>A0A7X1E8X9_9BACT</name>
<keyword evidence="2 4" id="KW-0378">Hydrolase</keyword>
<keyword evidence="6" id="KW-0472">Membrane</keyword>
<evidence type="ECO:0000313" key="8">
    <source>
        <dbReference type="EMBL" id="MBC2606603.1"/>
    </source>
</evidence>
<dbReference type="EMBL" id="JACHVC010000012">
    <property type="protein sequence ID" value="MBC2606603.1"/>
    <property type="molecule type" value="Genomic_DNA"/>
</dbReference>
<sequence length="845" mass="94283">MHQIIHAACSEGAWIILLSIGTLGGLFRIPKDRMTSIKVICLTASAAFLTLSTSLQAMDYEIRIDPTEKQIERGHLDLGGETPSGDRLDVNSYYLEWNSEPIVPVFGELHFARYPQEKWDESIRKMKAGGITVVSSYVFWNLHEAQQGTFDWSGNLDLRRFVETCAANDMKVVVRLGPFCHGEMRNGGLPDWLYGQPFEIRSNDEGYLELVDRLYGEIAQQLEGLLFKDGGPIIGVQLENEFQHSAAPWEITYAGAAREYTVADRDVDVTHAGVSVSGVVNENAEYGMDHMSTLKLIAKKHGMEVPLYTATGWGNAAIVQKGSLPVTAGYAYPFWSKPKPSPFYLYKDIHAEPDYSPVSFEATRYPSIPAELGPGIVATWKRRPMVDPDSVAPMIVRILGSGSNGIGYYMYHGGSTPVVDGLFMSEESNGVPKINYDFQAPIGEYGQIRSHHRSLNEIHLFLESFGSRLAPMKTTLPETNADIRPDNTDTLRYATRTHGESGFVFLHNFQDHLDTQTIEDVSITVAFEDSNLRIPEAGSFDVPSECYAILPLNFDCGDIRIKSATVQPLSELAVEDGKSLFVFSSRNSLPAEIVFEGIQKVESDDDLAVDTVDGVTKIALPDESISSFSIESVRFVIIPQSMSCQAWQGEGDVLYFSEATLLPSKGQMELLQRGEKRAIVHVLSADSGFVLNSETALAREIAPIHRSFKSYEFELTGDSPELQVEAISERKLALSLKGDLRDVNDVILSVPYVGDRGLAFIDGELLADHFYLGRPWEISLKRFQEKLEGDQMVLVFHPMLEDYEYMVDLEYSGLKPEFDESGKHLEIGKLSIQCEWKAHFSMEFR</sequence>
<evidence type="ECO:0000256" key="6">
    <source>
        <dbReference type="SAM" id="Phobius"/>
    </source>
</evidence>
<organism evidence="8 9">
    <name type="scientific">Pelagicoccus albus</name>
    <dbReference type="NCBI Taxonomy" id="415222"/>
    <lineage>
        <taxon>Bacteria</taxon>
        <taxon>Pseudomonadati</taxon>
        <taxon>Verrucomicrobiota</taxon>
        <taxon>Opitutia</taxon>
        <taxon>Puniceicoccales</taxon>
        <taxon>Pelagicoccaceae</taxon>
        <taxon>Pelagicoccus</taxon>
    </lineage>
</organism>
<accession>A0A7X1E8X9</accession>
<dbReference type="Gene3D" id="3.20.20.80">
    <property type="entry name" value="Glycosidases"/>
    <property type="match status" value="1"/>
</dbReference>
<evidence type="ECO:0000256" key="4">
    <source>
        <dbReference type="RuleBase" id="RU000675"/>
    </source>
</evidence>
<keyword evidence="6" id="KW-1133">Transmembrane helix</keyword>
<feature type="transmembrane region" description="Helical" evidence="6">
    <location>
        <begin position="36"/>
        <end position="55"/>
    </location>
</feature>
<dbReference type="Proteomes" id="UP000526501">
    <property type="component" value="Unassembled WGS sequence"/>
</dbReference>
<evidence type="ECO:0000256" key="5">
    <source>
        <dbReference type="RuleBase" id="RU003679"/>
    </source>
</evidence>
<dbReference type="InterPro" id="IPR031330">
    <property type="entry name" value="Gly_Hdrlase_35_cat"/>
</dbReference>
<comment type="catalytic activity">
    <reaction evidence="4">
        <text>Hydrolysis of terminal non-reducing beta-D-galactose residues in beta-D-galactosides.</text>
        <dbReference type="EC" id="3.2.1.23"/>
    </reaction>
</comment>
<dbReference type="PRINTS" id="PR00742">
    <property type="entry name" value="GLHYDRLASE35"/>
</dbReference>
<feature type="transmembrane region" description="Helical" evidence="6">
    <location>
        <begin position="12"/>
        <end position="29"/>
    </location>
</feature>
<dbReference type="EC" id="3.2.1.23" evidence="4"/>
<evidence type="ECO:0000313" key="9">
    <source>
        <dbReference type="Proteomes" id="UP000526501"/>
    </source>
</evidence>
<evidence type="ECO:0000256" key="3">
    <source>
        <dbReference type="ARBA" id="ARBA00023295"/>
    </source>
</evidence>
<dbReference type="PROSITE" id="PS01182">
    <property type="entry name" value="GLYCOSYL_HYDROL_F35"/>
    <property type="match status" value="1"/>
</dbReference>
<dbReference type="InterPro" id="IPR017853">
    <property type="entry name" value="GH"/>
</dbReference>
<dbReference type="InterPro" id="IPR001944">
    <property type="entry name" value="Glycoside_Hdrlase_35"/>
</dbReference>
<evidence type="ECO:0000256" key="2">
    <source>
        <dbReference type="ARBA" id="ARBA00022801"/>
    </source>
</evidence>
<keyword evidence="3 4" id="KW-0326">Glycosidase</keyword>
<comment type="similarity">
    <text evidence="1 5">Belongs to the glycosyl hydrolase 35 family.</text>
</comment>
<dbReference type="AlphaFoldDB" id="A0A7X1E8X9"/>
<evidence type="ECO:0000256" key="1">
    <source>
        <dbReference type="ARBA" id="ARBA00009809"/>
    </source>
</evidence>
<dbReference type="InterPro" id="IPR019801">
    <property type="entry name" value="Glyco_hydro_35_CS"/>
</dbReference>
<dbReference type="Pfam" id="PF01301">
    <property type="entry name" value="Glyco_hydro_35"/>
    <property type="match status" value="1"/>
</dbReference>
<dbReference type="SUPFAM" id="SSF51445">
    <property type="entry name" value="(Trans)glycosidases"/>
    <property type="match status" value="1"/>
</dbReference>
<gene>
    <name evidence="8" type="ORF">H5P27_11175</name>
</gene>
<dbReference type="GO" id="GO:0004565">
    <property type="term" value="F:beta-galactosidase activity"/>
    <property type="evidence" value="ECO:0007669"/>
    <property type="project" value="UniProtKB-EC"/>
</dbReference>
<evidence type="ECO:0000259" key="7">
    <source>
        <dbReference type="Pfam" id="PF01301"/>
    </source>
</evidence>
<protein>
    <recommendedName>
        <fullName evidence="4">Beta-galactosidase</fullName>
        <ecNumber evidence="4">3.2.1.23</ecNumber>
    </recommendedName>
</protein>
<dbReference type="GO" id="GO:0005975">
    <property type="term" value="P:carbohydrate metabolic process"/>
    <property type="evidence" value="ECO:0007669"/>
    <property type="project" value="InterPro"/>
</dbReference>